<dbReference type="GO" id="GO:0010073">
    <property type="term" value="P:meristem maintenance"/>
    <property type="evidence" value="ECO:0007669"/>
    <property type="project" value="InterPro"/>
</dbReference>
<dbReference type="PANTHER" id="PTHR46033:SF8">
    <property type="entry name" value="PROTEIN MAINTENANCE OF MERISTEMS-LIKE"/>
    <property type="match status" value="1"/>
</dbReference>
<dbReference type="PANTHER" id="PTHR46033">
    <property type="entry name" value="PROTEIN MAIN-LIKE 2"/>
    <property type="match status" value="1"/>
</dbReference>
<keyword evidence="3" id="KW-1185">Reference proteome</keyword>
<sequence length="89" mass="10443">MAHADASHTLALPDAIISYLREAYFGDTVPLRDFVFDNSLITAFVERWCPEMHTFHLPWNECTMTLQDVAYHLRLRAYWEPMGGCFRDF</sequence>
<dbReference type="AlphaFoldDB" id="A0A445DX25"/>
<proteinExistence type="predicted"/>
<dbReference type="Proteomes" id="UP000289738">
    <property type="component" value="Chromosome A03"/>
</dbReference>
<dbReference type="Pfam" id="PF10536">
    <property type="entry name" value="PMD"/>
    <property type="match status" value="1"/>
</dbReference>
<dbReference type="EMBL" id="SDMP01000003">
    <property type="protein sequence ID" value="RYR67659.1"/>
    <property type="molecule type" value="Genomic_DNA"/>
</dbReference>
<comment type="caution">
    <text evidence="2">The sequence shown here is derived from an EMBL/GenBank/DDBJ whole genome shotgun (WGS) entry which is preliminary data.</text>
</comment>
<feature type="domain" description="Aminotransferase-like plant mobile" evidence="1">
    <location>
        <begin position="35"/>
        <end position="74"/>
    </location>
</feature>
<gene>
    <name evidence="2" type="ORF">Ahy_A03g014036</name>
</gene>
<protein>
    <recommendedName>
        <fullName evidence="1">Aminotransferase-like plant mobile domain-containing protein</fullName>
    </recommendedName>
</protein>
<organism evidence="2 3">
    <name type="scientific">Arachis hypogaea</name>
    <name type="common">Peanut</name>
    <dbReference type="NCBI Taxonomy" id="3818"/>
    <lineage>
        <taxon>Eukaryota</taxon>
        <taxon>Viridiplantae</taxon>
        <taxon>Streptophyta</taxon>
        <taxon>Embryophyta</taxon>
        <taxon>Tracheophyta</taxon>
        <taxon>Spermatophyta</taxon>
        <taxon>Magnoliopsida</taxon>
        <taxon>eudicotyledons</taxon>
        <taxon>Gunneridae</taxon>
        <taxon>Pentapetalae</taxon>
        <taxon>rosids</taxon>
        <taxon>fabids</taxon>
        <taxon>Fabales</taxon>
        <taxon>Fabaceae</taxon>
        <taxon>Papilionoideae</taxon>
        <taxon>50 kb inversion clade</taxon>
        <taxon>dalbergioids sensu lato</taxon>
        <taxon>Dalbergieae</taxon>
        <taxon>Pterocarpus clade</taxon>
        <taxon>Arachis</taxon>
    </lineage>
</organism>
<evidence type="ECO:0000313" key="2">
    <source>
        <dbReference type="EMBL" id="RYR67659.1"/>
    </source>
</evidence>
<dbReference type="InterPro" id="IPR019557">
    <property type="entry name" value="AminoTfrase-like_pln_mobile"/>
</dbReference>
<name>A0A445DX25_ARAHY</name>
<evidence type="ECO:0000313" key="3">
    <source>
        <dbReference type="Proteomes" id="UP000289738"/>
    </source>
</evidence>
<dbReference type="InterPro" id="IPR044824">
    <property type="entry name" value="MAIN-like"/>
</dbReference>
<accession>A0A445DX25</accession>
<reference evidence="2 3" key="1">
    <citation type="submission" date="2019-01" db="EMBL/GenBank/DDBJ databases">
        <title>Sequencing of cultivated peanut Arachis hypogaea provides insights into genome evolution and oil improvement.</title>
        <authorList>
            <person name="Chen X."/>
        </authorList>
    </citation>
    <scope>NUCLEOTIDE SEQUENCE [LARGE SCALE GENOMIC DNA]</scope>
    <source>
        <strain evidence="3">cv. Fuhuasheng</strain>
        <tissue evidence="2">Leaves</tissue>
    </source>
</reference>
<evidence type="ECO:0000259" key="1">
    <source>
        <dbReference type="Pfam" id="PF10536"/>
    </source>
</evidence>